<dbReference type="GeneTree" id="ENSGT00940000160337"/>
<evidence type="ECO:0000256" key="7">
    <source>
        <dbReference type="SAM" id="Phobius"/>
    </source>
</evidence>
<dbReference type="Ensembl" id="ENSUMAT00000016262.1">
    <property type="protein sequence ID" value="ENSUMAP00000013711.1"/>
    <property type="gene ID" value="ENSUMAG00000010090.1"/>
</dbReference>
<protein>
    <submittedName>
        <fullName evidence="8">Trafficking regulator of GLUT4 (SLC2A4) 1</fullName>
    </submittedName>
</protein>
<feature type="compositionally biased region" description="Polar residues" evidence="6">
    <location>
        <begin position="1"/>
        <end position="11"/>
    </location>
</feature>
<evidence type="ECO:0000313" key="8">
    <source>
        <dbReference type="Ensembl" id="ENSUMAP00000013711"/>
    </source>
</evidence>
<comment type="similarity">
    <text evidence="2">Belongs to the CD225/Dispanin family.</text>
</comment>
<dbReference type="STRING" id="29073.ENSUMAP00000013711"/>
<dbReference type="InterPro" id="IPR007593">
    <property type="entry name" value="CD225/Dispanin_fam"/>
</dbReference>
<dbReference type="PANTHER" id="PTHR14948">
    <property type="entry name" value="NG5"/>
    <property type="match status" value="1"/>
</dbReference>
<dbReference type="GO" id="GO:0016020">
    <property type="term" value="C:membrane"/>
    <property type="evidence" value="ECO:0007669"/>
    <property type="project" value="UniProtKB-SubCell"/>
</dbReference>
<dbReference type="PANTHER" id="PTHR14948:SF1">
    <property type="entry name" value="TRAFFICKING REGULATOR OF GLUT4 1"/>
    <property type="match status" value="1"/>
</dbReference>
<evidence type="ECO:0000256" key="4">
    <source>
        <dbReference type="ARBA" id="ARBA00022989"/>
    </source>
</evidence>
<feature type="transmembrane region" description="Helical" evidence="7">
    <location>
        <begin position="104"/>
        <end position="130"/>
    </location>
</feature>
<feature type="region of interest" description="Disordered" evidence="6">
    <location>
        <begin position="1"/>
        <end position="54"/>
    </location>
</feature>
<keyword evidence="5 7" id="KW-0472">Membrane</keyword>
<gene>
    <name evidence="8" type="primary">TRARG1</name>
</gene>
<dbReference type="Pfam" id="PF04505">
    <property type="entry name" value="CD225"/>
    <property type="match status" value="1"/>
</dbReference>
<keyword evidence="3 7" id="KW-0812">Transmembrane</keyword>
<evidence type="ECO:0000256" key="3">
    <source>
        <dbReference type="ARBA" id="ARBA00022692"/>
    </source>
</evidence>
<name>A0A384CGJ4_URSMA</name>
<feature type="transmembrane region" description="Helical" evidence="7">
    <location>
        <begin position="151"/>
        <end position="176"/>
    </location>
</feature>
<comment type="subcellular location">
    <subcellularLocation>
        <location evidence="1">Membrane</location>
    </subcellularLocation>
</comment>
<dbReference type="AlphaFoldDB" id="A0A384CGJ4"/>
<evidence type="ECO:0000256" key="2">
    <source>
        <dbReference type="ARBA" id="ARBA00006843"/>
    </source>
</evidence>
<keyword evidence="4 7" id="KW-1133">Transmembrane helix</keyword>
<organism evidence="8">
    <name type="scientific">Ursus maritimus</name>
    <name type="common">Polar bear</name>
    <name type="synonym">Thalarctos maritimus</name>
    <dbReference type="NCBI Taxonomy" id="29073"/>
    <lineage>
        <taxon>Eukaryota</taxon>
        <taxon>Metazoa</taxon>
        <taxon>Chordata</taxon>
        <taxon>Craniata</taxon>
        <taxon>Vertebrata</taxon>
        <taxon>Euteleostomi</taxon>
        <taxon>Mammalia</taxon>
        <taxon>Eutheria</taxon>
        <taxon>Laurasiatheria</taxon>
        <taxon>Carnivora</taxon>
        <taxon>Caniformia</taxon>
        <taxon>Ursidae</taxon>
        <taxon>Ursus</taxon>
    </lineage>
</organism>
<evidence type="ECO:0000256" key="1">
    <source>
        <dbReference type="ARBA" id="ARBA00004370"/>
    </source>
</evidence>
<reference evidence="8" key="1">
    <citation type="submission" date="2019-03" db="UniProtKB">
        <authorList>
            <consortium name="Ensembl"/>
        </authorList>
    </citation>
    <scope>IDENTIFICATION</scope>
</reference>
<evidence type="ECO:0000256" key="6">
    <source>
        <dbReference type="SAM" id="MobiDB-lite"/>
    </source>
</evidence>
<accession>A0A384CGJ4</accession>
<sequence>MANPVQPQFPSAQEPGTALPPDLREMEKLLTMGEGEDDKAPKLSKSLSGALDLEQNGHGLPFKVASEGRQEATLPWSASRASSRRASSIATASSAQDQEVPKDYLILAIASCFCPVWPLNLIPLIFSIMSRSSVQQGDLDGARRLGRLARLLSVTFFIMGVIIIIVAVTVNFAGLVSASEGPEEERKSSVLAIHTCPGSPRYGLQQRAVSQTDLPDTNIYTKLFQLPWKNQFIFIKKITNIIPLLHLSVTLAERLITHQKHVFAQGSKLHPLRPSVYSHSQLSRMYQITRPVKKTGV</sequence>
<dbReference type="InterPro" id="IPR051423">
    <property type="entry name" value="CD225/Dispanin"/>
</dbReference>
<evidence type="ECO:0000256" key="5">
    <source>
        <dbReference type="ARBA" id="ARBA00023136"/>
    </source>
</evidence>
<proteinExistence type="inferred from homology"/>